<dbReference type="PANTHER" id="PTHR30629">
    <property type="entry name" value="PROPHAGE INTEGRASE"/>
    <property type="match status" value="1"/>
</dbReference>
<dbReference type="InterPro" id="IPR025166">
    <property type="entry name" value="Integrase_DNA_bind_dom"/>
</dbReference>
<dbReference type="InterPro" id="IPR038488">
    <property type="entry name" value="Integrase_DNA-bd_sf"/>
</dbReference>
<protein>
    <recommendedName>
        <fullName evidence="3">Integrase DNA-binding domain-containing protein</fullName>
    </recommendedName>
</protein>
<dbReference type="OrthoDB" id="9795573at2"/>
<dbReference type="EMBL" id="LUUI01000100">
    <property type="protein sequence ID" value="OAI15909.1"/>
    <property type="molecule type" value="Genomic_DNA"/>
</dbReference>
<evidence type="ECO:0000256" key="2">
    <source>
        <dbReference type="ARBA" id="ARBA00022908"/>
    </source>
</evidence>
<dbReference type="STRING" id="980561.A1359_09165"/>
<dbReference type="RefSeq" id="WP_066981968.1">
    <property type="nucleotide sequence ID" value="NZ_LUUI01000100.1"/>
</dbReference>
<reference evidence="4 5" key="1">
    <citation type="submission" date="2016-03" db="EMBL/GenBank/DDBJ databases">
        <authorList>
            <person name="Ploux O."/>
        </authorList>
    </citation>
    <scope>NUCLEOTIDE SEQUENCE [LARGE SCALE GENOMIC DNA]</scope>
    <source>
        <strain evidence="4 5">R-45370</strain>
    </source>
</reference>
<dbReference type="Pfam" id="PF13356">
    <property type="entry name" value="Arm-DNA-bind_3"/>
    <property type="match status" value="1"/>
</dbReference>
<sequence>MPLFYQGFKLGIAATKPASKDVRLFDGNGLYLLIKPNDSRWWRVDYCINSKRKTLSLGTYPVTSLADARKKTFELKKLVASGVDPSNDRKATKEQESALKLAAARKLSGQLPIDSFKYVAE</sequence>
<evidence type="ECO:0000313" key="5">
    <source>
        <dbReference type="Proteomes" id="UP000078476"/>
    </source>
</evidence>
<dbReference type="GO" id="GO:0015074">
    <property type="term" value="P:DNA integration"/>
    <property type="evidence" value="ECO:0007669"/>
    <property type="project" value="UniProtKB-KW"/>
</dbReference>
<gene>
    <name evidence="4" type="ORF">A1359_09165</name>
</gene>
<name>A0A177NFF2_9GAMM</name>
<feature type="domain" description="Integrase DNA-binding" evidence="3">
    <location>
        <begin position="12"/>
        <end position="91"/>
    </location>
</feature>
<dbReference type="Proteomes" id="UP000078476">
    <property type="component" value="Unassembled WGS sequence"/>
</dbReference>
<evidence type="ECO:0000313" key="4">
    <source>
        <dbReference type="EMBL" id="OAI15909.1"/>
    </source>
</evidence>
<dbReference type="AlphaFoldDB" id="A0A177NFF2"/>
<dbReference type="Gene3D" id="3.30.160.390">
    <property type="entry name" value="Integrase, DNA-binding domain"/>
    <property type="match status" value="1"/>
</dbReference>
<organism evidence="4 5">
    <name type="scientific">Methylomonas lenta</name>
    <dbReference type="NCBI Taxonomy" id="980561"/>
    <lineage>
        <taxon>Bacteria</taxon>
        <taxon>Pseudomonadati</taxon>
        <taxon>Pseudomonadota</taxon>
        <taxon>Gammaproteobacteria</taxon>
        <taxon>Methylococcales</taxon>
        <taxon>Methylococcaceae</taxon>
        <taxon>Methylomonas</taxon>
    </lineage>
</organism>
<keyword evidence="2" id="KW-0229">DNA integration</keyword>
<accession>A0A177NFF2</accession>
<evidence type="ECO:0000256" key="1">
    <source>
        <dbReference type="ARBA" id="ARBA00008857"/>
    </source>
</evidence>
<keyword evidence="5" id="KW-1185">Reference proteome</keyword>
<dbReference type="InterPro" id="IPR050808">
    <property type="entry name" value="Phage_Integrase"/>
</dbReference>
<dbReference type="PANTHER" id="PTHR30629:SF6">
    <property type="entry name" value="PROPHAGE INTEGRASE INTA-RELATED"/>
    <property type="match status" value="1"/>
</dbReference>
<proteinExistence type="inferred from homology"/>
<evidence type="ECO:0000259" key="3">
    <source>
        <dbReference type="Pfam" id="PF13356"/>
    </source>
</evidence>
<comment type="similarity">
    <text evidence="1">Belongs to the 'phage' integrase family.</text>
</comment>
<comment type="caution">
    <text evidence="4">The sequence shown here is derived from an EMBL/GenBank/DDBJ whole genome shotgun (WGS) entry which is preliminary data.</text>
</comment>